<dbReference type="PANTHER" id="PTHR11774">
    <property type="entry name" value="GERANYLGERANYL TRANSFERASE TYPE BETA SUBUNIT"/>
    <property type="match status" value="1"/>
</dbReference>
<gene>
    <name evidence="15" type="primary">LOC100906312</name>
</gene>
<dbReference type="InterPro" id="IPR008930">
    <property type="entry name" value="Terpenoid_cyclase/PrenylTrfase"/>
</dbReference>
<evidence type="ECO:0000256" key="10">
    <source>
        <dbReference type="ARBA" id="ARBA00022833"/>
    </source>
</evidence>
<evidence type="ECO:0000256" key="12">
    <source>
        <dbReference type="ARBA" id="ARBA00031713"/>
    </source>
</evidence>
<keyword evidence="7 15" id="KW-0808">Transferase</keyword>
<evidence type="ECO:0000313" key="15">
    <source>
        <dbReference type="RefSeq" id="XP_028967747.1"/>
    </source>
</evidence>
<feature type="domain" description="Prenyltransferase alpha-alpha toroid" evidence="13">
    <location>
        <begin position="3"/>
        <end position="315"/>
    </location>
</feature>
<keyword evidence="10" id="KW-0862">Zinc</keyword>
<dbReference type="GO" id="GO:0005953">
    <property type="term" value="C:CAAX-protein geranylgeranyltransferase complex"/>
    <property type="evidence" value="ECO:0007669"/>
    <property type="project" value="InterPro"/>
</dbReference>
<evidence type="ECO:0000256" key="2">
    <source>
        <dbReference type="ARBA" id="ARBA00001947"/>
    </source>
</evidence>
<evidence type="ECO:0000256" key="3">
    <source>
        <dbReference type="ARBA" id="ARBA00010497"/>
    </source>
</evidence>
<dbReference type="Gene3D" id="1.50.10.20">
    <property type="match status" value="1"/>
</dbReference>
<keyword evidence="14" id="KW-1185">Reference proteome</keyword>
<evidence type="ECO:0000313" key="14">
    <source>
        <dbReference type="Proteomes" id="UP000694867"/>
    </source>
</evidence>
<evidence type="ECO:0000256" key="6">
    <source>
        <dbReference type="ARBA" id="ARBA00022602"/>
    </source>
</evidence>
<dbReference type="Pfam" id="PF00432">
    <property type="entry name" value="Prenyltrans"/>
    <property type="match status" value="1"/>
</dbReference>
<dbReference type="CDD" id="cd02895">
    <property type="entry name" value="GGTase-I"/>
    <property type="match status" value="1"/>
</dbReference>
<evidence type="ECO:0000256" key="11">
    <source>
        <dbReference type="ARBA" id="ARBA00022842"/>
    </source>
</evidence>
<organism evidence="14 15">
    <name type="scientific">Galendromus occidentalis</name>
    <name type="common">western predatory mite</name>
    <dbReference type="NCBI Taxonomy" id="34638"/>
    <lineage>
        <taxon>Eukaryota</taxon>
        <taxon>Metazoa</taxon>
        <taxon>Ecdysozoa</taxon>
        <taxon>Arthropoda</taxon>
        <taxon>Chelicerata</taxon>
        <taxon>Arachnida</taxon>
        <taxon>Acari</taxon>
        <taxon>Parasitiformes</taxon>
        <taxon>Mesostigmata</taxon>
        <taxon>Gamasina</taxon>
        <taxon>Phytoseioidea</taxon>
        <taxon>Phytoseiidae</taxon>
        <taxon>Typhlodrominae</taxon>
        <taxon>Galendromus</taxon>
    </lineage>
</organism>
<evidence type="ECO:0000256" key="1">
    <source>
        <dbReference type="ARBA" id="ARBA00001946"/>
    </source>
</evidence>
<reference evidence="15" key="1">
    <citation type="submission" date="2025-08" db="UniProtKB">
        <authorList>
            <consortium name="RefSeq"/>
        </authorList>
    </citation>
    <scope>IDENTIFICATION</scope>
</reference>
<comment type="cofactor">
    <cofactor evidence="2">
        <name>Zn(2+)</name>
        <dbReference type="ChEBI" id="CHEBI:29105"/>
    </cofactor>
</comment>
<dbReference type="InterPro" id="IPR001330">
    <property type="entry name" value="Prenyltrans"/>
</dbReference>
<dbReference type="KEGG" id="goe:100906312"/>
<name>A0AAJ7SFI7_9ACAR</name>
<dbReference type="GO" id="GO:0004662">
    <property type="term" value="F:CAAX-protein geranylgeranyltransferase activity"/>
    <property type="evidence" value="ECO:0007669"/>
    <property type="project" value="UniProtKB-EC"/>
</dbReference>
<dbReference type="GO" id="GO:0046872">
    <property type="term" value="F:metal ion binding"/>
    <property type="evidence" value="ECO:0007669"/>
    <property type="project" value="UniProtKB-KW"/>
</dbReference>
<dbReference type="RefSeq" id="XP_028967747.1">
    <property type="nucleotide sequence ID" value="XM_029111914.1"/>
</dbReference>
<dbReference type="SUPFAM" id="SSF48239">
    <property type="entry name" value="Terpenoid cyclases/Protein prenyltransferases"/>
    <property type="match status" value="1"/>
</dbReference>
<evidence type="ECO:0000256" key="5">
    <source>
        <dbReference type="ARBA" id="ARBA00020603"/>
    </source>
</evidence>
<dbReference type="GeneID" id="100906312"/>
<comment type="similarity">
    <text evidence="3">Belongs to the protein prenyltransferase subunit beta family.</text>
</comment>
<evidence type="ECO:0000256" key="8">
    <source>
        <dbReference type="ARBA" id="ARBA00022723"/>
    </source>
</evidence>
<proteinExistence type="inferred from homology"/>
<dbReference type="InterPro" id="IPR045089">
    <property type="entry name" value="PGGT1B-like"/>
</dbReference>
<sequence>MELVRDRHVKFFNRCLKILPSSFEELFDRKPLVAFFCLSGLEILDQVPEEKSSFIDWLYSMQFLDAETDTAGFLGGFSIADSNITEPHIFDVPVLGMTYTSLCSLLILGDDLSRVHRKQILNDIKRLQLEDGSFYSQFLDGETDLRLVYCAVSICYILDDFSTIDVDACVRFIKSCLTYEGAVACLPGAEAHGGSSFCAVASLALLGRLEEIRDNRADLVRWCLNRQESGFNGRPNKRVDTCYSFWVGGTLRILDSFQFADGAMIRDFVCQAQSVITGGFGKWSDASPDPMHSYLALAGLSFIGKDKLQELFVPLNVTVRTHERLKKIHDAWETA</sequence>
<dbReference type="EC" id="2.5.1.59" evidence="4"/>
<comment type="cofactor">
    <cofactor evidence="1">
        <name>Mg(2+)</name>
        <dbReference type="ChEBI" id="CHEBI:18420"/>
    </cofactor>
</comment>
<keyword evidence="9" id="KW-0677">Repeat</keyword>
<dbReference type="InterPro" id="IPR041960">
    <property type="entry name" value="GGTase_I_beta"/>
</dbReference>
<evidence type="ECO:0000256" key="9">
    <source>
        <dbReference type="ARBA" id="ARBA00022737"/>
    </source>
</evidence>
<evidence type="ECO:0000256" key="4">
    <source>
        <dbReference type="ARBA" id="ARBA00012700"/>
    </source>
</evidence>
<evidence type="ECO:0000256" key="7">
    <source>
        <dbReference type="ARBA" id="ARBA00022679"/>
    </source>
</evidence>
<accession>A0AAJ7SFI7</accession>
<evidence type="ECO:0000259" key="13">
    <source>
        <dbReference type="Pfam" id="PF00432"/>
    </source>
</evidence>
<keyword evidence="8" id="KW-0479">Metal-binding</keyword>
<protein>
    <recommendedName>
        <fullName evidence="5">Geranylgeranyl transferase type-1 subunit beta</fullName>
        <ecNumber evidence="4">2.5.1.59</ecNumber>
    </recommendedName>
    <alternativeName>
        <fullName evidence="12">Geranylgeranyl transferase type I subunit beta</fullName>
    </alternativeName>
</protein>
<dbReference type="AlphaFoldDB" id="A0AAJ7SFI7"/>
<keyword evidence="6" id="KW-0637">Prenyltransferase</keyword>
<dbReference type="PANTHER" id="PTHR11774:SF4">
    <property type="entry name" value="GERANYLGERANYL TRANSFERASE TYPE-1 SUBUNIT BETA"/>
    <property type="match status" value="1"/>
</dbReference>
<keyword evidence="11" id="KW-0460">Magnesium</keyword>
<dbReference type="Proteomes" id="UP000694867">
    <property type="component" value="Unplaced"/>
</dbReference>